<dbReference type="PANTHER" id="PTHR30518:SF2">
    <property type="entry name" value="ENDOLYTIC MUREIN TRANSGLYCOSYLASE"/>
    <property type="match status" value="1"/>
</dbReference>
<dbReference type="Pfam" id="PF02618">
    <property type="entry name" value="YceG"/>
    <property type="match status" value="1"/>
</dbReference>
<keyword evidence="1 7" id="KW-1003">Cell membrane</keyword>
<proteinExistence type="inferred from homology"/>
<dbReference type="NCBIfam" id="TIGR00247">
    <property type="entry name" value="endolytic transglycosylase MltG"/>
    <property type="match status" value="1"/>
</dbReference>
<comment type="caution">
    <text evidence="8">The sequence shown here is derived from an EMBL/GenBank/DDBJ whole genome shotgun (WGS) entry which is preliminary data.</text>
</comment>
<accession>A0A4U0Q5V9</accession>
<dbReference type="EMBL" id="SUMF01000017">
    <property type="protein sequence ID" value="TJZ71064.1"/>
    <property type="molecule type" value="Genomic_DNA"/>
</dbReference>
<dbReference type="GO" id="GO:0008932">
    <property type="term" value="F:lytic endotransglycosylase activity"/>
    <property type="evidence" value="ECO:0007669"/>
    <property type="project" value="UniProtKB-UniRule"/>
</dbReference>
<dbReference type="InterPro" id="IPR003770">
    <property type="entry name" value="MLTG-like"/>
</dbReference>
<dbReference type="PANTHER" id="PTHR30518">
    <property type="entry name" value="ENDOLYTIC MUREIN TRANSGLYCOSYLASE"/>
    <property type="match status" value="1"/>
</dbReference>
<evidence type="ECO:0000256" key="7">
    <source>
        <dbReference type="HAMAP-Rule" id="MF_02065"/>
    </source>
</evidence>
<keyword evidence="2 7" id="KW-0812">Transmembrane</keyword>
<sequence>MHRLFTVLLLLALLGAGAGYYYATRPLDLTLPTRFTVGPGSVRATAAQLSQQGVIDSALAFRLLARLTGQDTRLKAGVYDLTQPTSMVELIGKLARGEASQIAFTVIEGWNWRELRAALARQQTLKPEATLMSDAELLLELGIDAPSLEGQFFPDTYFVAVGGSDLQVLARAHQRLQTKLDAAWAARDPATPLKNPYEALTLASIVEKETGTEADRAMVAGVFANRLRIGMRLQTDPSVIYGMGEHYAGNIRKRDLQTDTPYNTYTRAGLPPTPIAMPGEAALLAATRPAQTKALYFVARGDGSSHFSESLDAHNDAVNRYIRKR</sequence>
<comment type="catalytic activity">
    <reaction evidence="7">
        <text>a peptidoglycan chain = a peptidoglycan chain with N-acetyl-1,6-anhydromuramyl-[peptide] at the reducing end + a peptidoglycan chain with N-acetylglucosamine at the non-reducing end.</text>
        <dbReference type="EC" id="4.2.2.29"/>
    </reaction>
</comment>
<feature type="site" description="Important for catalytic activity" evidence="7">
    <location>
        <position position="209"/>
    </location>
</feature>
<dbReference type="GO" id="GO:0005886">
    <property type="term" value="C:plasma membrane"/>
    <property type="evidence" value="ECO:0007669"/>
    <property type="project" value="UniProtKB-UniRule"/>
</dbReference>
<organism evidence="8 9">
    <name type="scientific">Chitiniphilus eburneus</name>
    <dbReference type="NCBI Taxonomy" id="2571148"/>
    <lineage>
        <taxon>Bacteria</taxon>
        <taxon>Pseudomonadati</taxon>
        <taxon>Pseudomonadota</taxon>
        <taxon>Betaproteobacteria</taxon>
        <taxon>Neisseriales</taxon>
        <taxon>Chitinibacteraceae</taxon>
        <taxon>Chitiniphilus</taxon>
    </lineage>
</organism>
<keyword evidence="3 7" id="KW-1133">Transmembrane helix</keyword>
<evidence type="ECO:0000256" key="5">
    <source>
        <dbReference type="ARBA" id="ARBA00023239"/>
    </source>
</evidence>
<evidence type="ECO:0000256" key="3">
    <source>
        <dbReference type="ARBA" id="ARBA00022989"/>
    </source>
</evidence>
<comment type="function">
    <text evidence="7">Functions as a peptidoglycan terminase that cleaves nascent peptidoglycan strands endolytically to terminate their elongation.</text>
</comment>
<keyword evidence="5 7" id="KW-0456">Lyase</keyword>
<evidence type="ECO:0000313" key="8">
    <source>
        <dbReference type="EMBL" id="TJZ71064.1"/>
    </source>
</evidence>
<dbReference type="Gene3D" id="3.30.1490.480">
    <property type="entry name" value="Endolytic murein transglycosylase"/>
    <property type="match status" value="1"/>
</dbReference>
<dbReference type="Proteomes" id="UP000310016">
    <property type="component" value="Unassembled WGS sequence"/>
</dbReference>
<evidence type="ECO:0000256" key="1">
    <source>
        <dbReference type="ARBA" id="ARBA00022475"/>
    </source>
</evidence>
<evidence type="ECO:0000256" key="2">
    <source>
        <dbReference type="ARBA" id="ARBA00022692"/>
    </source>
</evidence>
<dbReference type="OrthoDB" id="9814591at2"/>
<dbReference type="CDD" id="cd08010">
    <property type="entry name" value="MltG_like"/>
    <property type="match status" value="1"/>
</dbReference>
<evidence type="ECO:0000313" key="9">
    <source>
        <dbReference type="Proteomes" id="UP000310016"/>
    </source>
</evidence>
<dbReference type="GO" id="GO:0009252">
    <property type="term" value="P:peptidoglycan biosynthetic process"/>
    <property type="evidence" value="ECO:0007669"/>
    <property type="project" value="UniProtKB-UniRule"/>
</dbReference>
<dbReference type="HAMAP" id="MF_02065">
    <property type="entry name" value="MltG"/>
    <property type="match status" value="1"/>
</dbReference>
<gene>
    <name evidence="7 8" type="primary">mltG</name>
    <name evidence="8" type="ORF">FAZ21_13665</name>
</gene>
<reference evidence="8 9" key="1">
    <citation type="submission" date="2019-04" db="EMBL/GenBank/DDBJ databases">
        <title>Chitiniphilus eburnea sp. nov., a novel chitinolytic bacterium isolated from aquaculture sludge.</title>
        <authorList>
            <person name="Sheng M."/>
        </authorList>
    </citation>
    <scope>NUCLEOTIDE SEQUENCE [LARGE SCALE GENOMIC DNA]</scope>
    <source>
        <strain evidence="8 9">HX-2-15</strain>
    </source>
</reference>
<dbReference type="AlphaFoldDB" id="A0A4U0Q5V9"/>
<keyword evidence="4 7" id="KW-0472">Membrane</keyword>
<keyword evidence="9" id="KW-1185">Reference proteome</keyword>
<dbReference type="EC" id="4.2.2.29" evidence="7"/>
<name>A0A4U0Q5V9_9NEIS</name>
<evidence type="ECO:0000256" key="6">
    <source>
        <dbReference type="ARBA" id="ARBA00023316"/>
    </source>
</evidence>
<dbReference type="Gene3D" id="3.30.160.60">
    <property type="entry name" value="Classic Zinc Finger"/>
    <property type="match status" value="1"/>
</dbReference>
<comment type="similarity">
    <text evidence="7">Belongs to the transglycosylase MltG family.</text>
</comment>
<protein>
    <recommendedName>
        <fullName evidence="7">Endolytic murein transglycosylase</fullName>
        <ecNumber evidence="7">4.2.2.29</ecNumber>
    </recommendedName>
    <alternativeName>
        <fullName evidence="7">Peptidoglycan lytic transglycosylase</fullName>
    </alternativeName>
    <alternativeName>
        <fullName evidence="7">Peptidoglycan polymerization terminase</fullName>
    </alternativeName>
</protein>
<dbReference type="GO" id="GO:0071555">
    <property type="term" value="P:cell wall organization"/>
    <property type="evidence" value="ECO:0007669"/>
    <property type="project" value="UniProtKB-KW"/>
</dbReference>
<keyword evidence="6 7" id="KW-0961">Cell wall biogenesis/degradation</keyword>
<evidence type="ECO:0000256" key="4">
    <source>
        <dbReference type="ARBA" id="ARBA00023136"/>
    </source>
</evidence>
<keyword evidence="7" id="KW-0997">Cell inner membrane</keyword>